<dbReference type="EMBL" id="AUXT01000124">
    <property type="protein sequence ID" value="KZN50207.1"/>
    <property type="molecule type" value="Genomic_DNA"/>
</dbReference>
<proteinExistence type="predicted"/>
<sequence length="70" mass="8050">MDTSYHSLKSLFSQLGLESGDEQISLFIDCNTLQSLVLIEDVPFWNEGQKHFIEDTDWSEVIDESDALLR</sequence>
<dbReference type="PATRIC" id="fig|1365253.3.peg.1525"/>
<dbReference type="Pfam" id="PF10982">
    <property type="entry name" value="DUF2789"/>
    <property type="match status" value="1"/>
</dbReference>
<dbReference type="AlphaFoldDB" id="A0A167E8F8"/>
<name>A0A167E8F8_9GAMM</name>
<comment type="caution">
    <text evidence="1">The sequence shown here is derived from an EMBL/GenBank/DDBJ whole genome shotgun (WGS) entry which is preliminary data.</text>
</comment>
<protein>
    <recommendedName>
        <fullName evidence="3">DUF2789 domain-containing protein</fullName>
    </recommendedName>
</protein>
<gene>
    <name evidence="1" type="ORF">N482_06460</name>
</gene>
<evidence type="ECO:0008006" key="3">
    <source>
        <dbReference type="Google" id="ProtNLM"/>
    </source>
</evidence>
<dbReference type="OrthoDB" id="5828847at2"/>
<dbReference type="InterPro" id="IPR038086">
    <property type="entry name" value="DUF2789_sf"/>
</dbReference>
<dbReference type="Proteomes" id="UP000076587">
    <property type="component" value="Unassembled WGS sequence"/>
</dbReference>
<reference evidence="1 2" key="1">
    <citation type="submission" date="2013-07" db="EMBL/GenBank/DDBJ databases">
        <title>Comparative Genomic and Metabolomic Analysis of Twelve Strains of Pseudoalteromonas luteoviolacea.</title>
        <authorList>
            <person name="Vynne N.G."/>
            <person name="Mansson M."/>
            <person name="Gram L."/>
        </authorList>
    </citation>
    <scope>NUCLEOTIDE SEQUENCE [LARGE SCALE GENOMIC DNA]</scope>
    <source>
        <strain evidence="1 2">NCIMB 1942</strain>
    </source>
</reference>
<organism evidence="1 2">
    <name type="scientific">Pseudoalteromonas luteoviolacea NCIMB 1942</name>
    <dbReference type="NCBI Taxonomy" id="1365253"/>
    <lineage>
        <taxon>Bacteria</taxon>
        <taxon>Pseudomonadati</taxon>
        <taxon>Pseudomonadota</taxon>
        <taxon>Gammaproteobacteria</taxon>
        <taxon>Alteromonadales</taxon>
        <taxon>Pseudoalteromonadaceae</taxon>
        <taxon>Pseudoalteromonas</taxon>
    </lineage>
</organism>
<dbReference type="Gene3D" id="1.10.10.1130">
    <property type="entry name" value="Uncharacterised protein PF10982, DUF2789"/>
    <property type="match status" value="1"/>
</dbReference>
<evidence type="ECO:0000313" key="2">
    <source>
        <dbReference type="Proteomes" id="UP000076587"/>
    </source>
</evidence>
<evidence type="ECO:0000313" key="1">
    <source>
        <dbReference type="EMBL" id="KZN50207.1"/>
    </source>
</evidence>
<dbReference type="InterPro" id="IPR021250">
    <property type="entry name" value="DUF2789"/>
</dbReference>
<dbReference type="RefSeq" id="WP_063376340.1">
    <property type="nucleotide sequence ID" value="NZ_AUXT01000124.1"/>
</dbReference>
<accession>A0A167E8F8</accession>